<evidence type="ECO:0000313" key="7">
    <source>
        <dbReference type="EMBL" id="CAG9805320.1"/>
    </source>
</evidence>
<dbReference type="GO" id="GO:0005615">
    <property type="term" value="C:extracellular space"/>
    <property type="evidence" value="ECO:0007669"/>
    <property type="project" value="TreeGrafter"/>
</dbReference>
<keyword evidence="8" id="KW-1185">Reference proteome</keyword>
<dbReference type="Gene3D" id="3.40.50.1820">
    <property type="entry name" value="alpha/beta hydrolase"/>
    <property type="match status" value="1"/>
</dbReference>
<dbReference type="InterPro" id="IPR000734">
    <property type="entry name" value="TAG_lipase"/>
</dbReference>
<reference evidence="7" key="1">
    <citation type="submission" date="2022-01" db="EMBL/GenBank/DDBJ databases">
        <authorList>
            <person name="King R."/>
        </authorList>
    </citation>
    <scope>NUCLEOTIDE SEQUENCE</scope>
</reference>
<evidence type="ECO:0000259" key="6">
    <source>
        <dbReference type="Pfam" id="PF00151"/>
    </source>
</evidence>
<evidence type="ECO:0000313" key="8">
    <source>
        <dbReference type="Proteomes" id="UP001153620"/>
    </source>
</evidence>
<dbReference type="AlphaFoldDB" id="A0A9N9RZA0"/>
<evidence type="ECO:0000256" key="2">
    <source>
        <dbReference type="ARBA" id="ARBA00010701"/>
    </source>
</evidence>
<proteinExistence type="inferred from homology"/>
<dbReference type="PANTHER" id="PTHR11610:SF173">
    <property type="entry name" value="LIPASE DOMAIN-CONTAINING PROTEIN-RELATED"/>
    <property type="match status" value="1"/>
</dbReference>
<sequence length="303" mass="33198">MLLKFVVFASALIAAVNCDSRIIFRYYTDGISFVEYNTNTFPQVLSHPSFVRTRETVFYHYSNGESLATPQVNDIVISYASIQRANFIVIWYQDNNVVSTGNAIALAAGLSQTLINFCEFGYNSALINLIGGGLGAQILARASRGVQENSNRRHIVGRLTGLDPQSMGAISVIQIGRLSPADAQWVETIHTDGTSLGDHEARGHVHFFVNGGTTQPMCTQTLAGARAQCSYEMAMTYWAESVRSITPIFPSLYCDSWSAFISSQCNSNTIANMGRSNSATNLRGSYMLRTNNQAPFSRNQATP</sequence>
<reference evidence="7" key="2">
    <citation type="submission" date="2022-10" db="EMBL/GenBank/DDBJ databases">
        <authorList>
            <consortium name="ENA_rothamsted_submissions"/>
            <consortium name="culmorum"/>
            <person name="King R."/>
        </authorList>
    </citation>
    <scope>NUCLEOTIDE SEQUENCE</scope>
</reference>
<gene>
    <name evidence="7" type="ORF">CHIRRI_LOCUS8194</name>
</gene>
<dbReference type="InterPro" id="IPR029058">
    <property type="entry name" value="AB_hydrolase_fold"/>
</dbReference>
<dbReference type="GO" id="GO:0016298">
    <property type="term" value="F:lipase activity"/>
    <property type="evidence" value="ECO:0007669"/>
    <property type="project" value="InterPro"/>
</dbReference>
<keyword evidence="3" id="KW-0964">Secreted</keyword>
<evidence type="ECO:0000256" key="3">
    <source>
        <dbReference type="ARBA" id="ARBA00022525"/>
    </source>
</evidence>
<dbReference type="Proteomes" id="UP001153620">
    <property type="component" value="Chromosome 2"/>
</dbReference>
<dbReference type="EMBL" id="OU895878">
    <property type="protein sequence ID" value="CAG9805320.1"/>
    <property type="molecule type" value="Genomic_DNA"/>
</dbReference>
<comment type="similarity">
    <text evidence="2 4">Belongs to the AB hydrolase superfamily. Lipase family.</text>
</comment>
<organism evidence="7 8">
    <name type="scientific">Chironomus riparius</name>
    <dbReference type="NCBI Taxonomy" id="315576"/>
    <lineage>
        <taxon>Eukaryota</taxon>
        <taxon>Metazoa</taxon>
        <taxon>Ecdysozoa</taxon>
        <taxon>Arthropoda</taxon>
        <taxon>Hexapoda</taxon>
        <taxon>Insecta</taxon>
        <taxon>Pterygota</taxon>
        <taxon>Neoptera</taxon>
        <taxon>Endopterygota</taxon>
        <taxon>Diptera</taxon>
        <taxon>Nematocera</taxon>
        <taxon>Chironomoidea</taxon>
        <taxon>Chironomidae</taxon>
        <taxon>Chironominae</taxon>
        <taxon>Chironomus</taxon>
    </lineage>
</organism>
<feature type="domain" description="Lipase" evidence="6">
    <location>
        <begin position="48"/>
        <end position="296"/>
    </location>
</feature>
<protein>
    <recommendedName>
        <fullName evidence="6">Lipase domain-containing protein</fullName>
    </recommendedName>
</protein>
<dbReference type="SUPFAM" id="SSF53474">
    <property type="entry name" value="alpha/beta-Hydrolases"/>
    <property type="match status" value="1"/>
</dbReference>
<feature type="signal peptide" evidence="5">
    <location>
        <begin position="1"/>
        <end position="18"/>
    </location>
</feature>
<evidence type="ECO:0000256" key="4">
    <source>
        <dbReference type="RuleBase" id="RU004262"/>
    </source>
</evidence>
<dbReference type="PANTHER" id="PTHR11610">
    <property type="entry name" value="LIPASE"/>
    <property type="match status" value="1"/>
</dbReference>
<evidence type="ECO:0000256" key="5">
    <source>
        <dbReference type="SAM" id="SignalP"/>
    </source>
</evidence>
<dbReference type="GO" id="GO:0016042">
    <property type="term" value="P:lipid catabolic process"/>
    <property type="evidence" value="ECO:0007669"/>
    <property type="project" value="TreeGrafter"/>
</dbReference>
<dbReference type="Pfam" id="PF00151">
    <property type="entry name" value="Lipase"/>
    <property type="match status" value="1"/>
</dbReference>
<name>A0A9N9RZA0_9DIPT</name>
<evidence type="ECO:0000256" key="1">
    <source>
        <dbReference type="ARBA" id="ARBA00004613"/>
    </source>
</evidence>
<comment type="subcellular location">
    <subcellularLocation>
        <location evidence="1">Secreted</location>
    </subcellularLocation>
</comment>
<feature type="chain" id="PRO_5040505035" description="Lipase domain-containing protein" evidence="5">
    <location>
        <begin position="19"/>
        <end position="303"/>
    </location>
</feature>
<keyword evidence="5" id="KW-0732">Signal</keyword>
<dbReference type="OrthoDB" id="7790092at2759"/>
<dbReference type="GO" id="GO:0017171">
    <property type="term" value="F:serine hydrolase activity"/>
    <property type="evidence" value="ECO:0007669"/>
    <property type="project" value="TreeGrafter"/>
</dbReference>
<accession>A0A9N9RZA0</accession>
<dbReference type="InterPro" id="IPR013818">
    <property type="entry name" value="Lipase"/>
</dbReference>